<keyword evidence="1" id="KW-0732">Signal</keyword>
<evidence type="ECO:0000256" key="1">
    <source>
        <dbReference type="SAM" id="SignalP"/>
    </source>
</evidence>
<keyword evidence="4" id="KW-1185">Reference proteome</keyword>
<dbReference type="KEGG" id="melm:C7H73_07380"/>
<dbReference type="Pfam" id="PF07603">
    <property type="entry name" value="Lcl_C"/>
    <property type="match status" value="1"/>
</dbReference>
<dbReference type="EMBL" id="CP027792">
    <property type="protein sequence ID" value="AVP59027.1"/>
    <property type="molecule type" value="Genomic_DNA"/>
</dbReference>
<accession>A0A2P1NPT0</accession>
<proteinExistence type="predicted"/>
<dbReference type="RefSeq" id="WP_106847579.1">
    <property type="nucleotide sequence ID" value="NZ_CP027792.1"/>
</dbReference>
<evidence type="ECO:0000259" key="2">
    <source>
        <dbReference type="Pfam" id="PF07603"/>
    </source>
</evidence>
<evidence type="ECO:0000313" key="4">
    <source>
        <dbReference type="Proteomes" id="UP000241829"/>
    </source>
</evidence>
<dbReference type="Proteomes" id="UP000241829">
    <property type="component" value="Chromosome"/>
</dbReference>
<dbReference type="AlphaFoldDB" id="A0A2P1NPT0"/>
<protein>
    <recommendedName>
        <fullName evidence="2">Lcl C-terminal domain-containing protein</fullName>
    </recommendedName>
</protein>
<reference evidence="4" key="1">
    <citation type="submission" date="2018-03" db="EMBL/GenBank/DDBJ databases">
        <title>Genome sequencing of Melaminivora sp. strain SC2-7.</title>
        <authorList>
            <person name="Kim S.-J."/>
            <person name="Heo J."/>
            <person name="Ahn J.-H."/>
            <person name="Kwon S.-W."/>
        </authorList>
    </citation>
    <scope>NUCLEOTIDE SEQUENCE [LARGE SCALE GENOMIC DNA]</scope>
    <source>
        <strain evidence="4">SC2-7</strain>
    </source>
</reference>
<evidence type="ECO:0000313" key="3">
    <source>
        <dbReference type="EMBL" id="AVP59027.1"/>
    </source>
</evidence>
<feature type="chain" id="PRO_5015107912" description="Lcl C-terminal domain-containing protein" evidence="1">
    <location>
        <begin position="26"/>
        <end position="181"/>
    </location>
</feature>
<organism evidence="3 4">
    <name type="scientific">Pulveribacter suum</name>
    <dbReference type="NCBI Taxonomy" id="2116657"/>
    <lineage>
        <taxon>Bacteria</taxon>
        <taxon>Pseudomonadati</taxon>
        <taxon>Pseudomonadota</taxon>
        <taxon>Betaproteobacteria</taxon>
        <taxon>Burkholderiales</taxon>
        <taxon>Comamonadaceae</taxon>
        <taxon>Pulveribacter</taxon>
    </lineage>
</organism>
<feature type="signal peptide" evidence="1">
    <location>
        <begin position="1"/>
        <end position="25"/>
    </location>
</feature>
<feature type="domain" description="Lcl C-terminal" evidence="2">
    <location>
        <begin position="40"/>
        <end position="178"/>
    </location>
</feature>
<name>A0A2P1NPT0_9BURK</name>
<gene>
    <name evidence="3" type="ORF">C7H73_07380</name>
</gene>
<sequence>MHTLAPFLRTLPALVLGCTALGALAAAPEGWSFAPDGAWVNDERARLAWARCVEGMRWDGVTCTGRPELFTYGEAQARARQRGQAEGLRWRLPRVPELKRLAAQQDALLPAAPRQWHWTGTASVNTARVNPYAYDNVARGGVGESRLSAPQGWAVDMGSGKARGDVGRGTRLPLRLVRPAP</sequence>
<dbReference type="InterPro" id="IPR011460">
    <property type="entry name" value="Lcl_C"/>
</dbReference>